<evidence type="ECO:0000313" key="2">
    <source>
        <dbReference type="Proteomes" id="UP000281955"/>
    </source>
</evidence>
<dbReference type="InParanoid" id="A0A420XMC5"/>
<name>A0A420XMC5_9ACTN</name>
<proteinExistence type="predicted"/>
<dbReference type="OrthoDB" id="9794575at2"/>
<sequence>MGFGARAPHVLYVAWGYPPCRSGGTYRALATANAFARDGWDVTVLTCEREVFERYTGVDTSLEPLVDPRIRVERVPFEWPALEPDLRSWSLLRAVSPPAWAKLRRSLDQRSFPEPAYGPWRPVLEAAAERIHAEHPVDLCVATANPHVDYTAPLRLHERHGVPFVADYRDAWSFDVFTGAVLHTPDSRQGRWEARVLEGAAEVWFVNEPIRARQAAEHPALADKLHVVANGYDLELAAEGVARRPSPDDGLVFGYIGTISRQVPVTELVEGWQVGRERSELLARSTVALHGYIGHNAPLPAVEAAVAAGASVGVDYRGPVPKAQVESVYEGFDALLLVLGTGTYVTSGKVYEYLATGLPIVSVHDPANAASEVVRGYPLWFPAASLAPDDVAAALAAAAEAAVGASEETRAACVAYARQFRREAQLAPRVSALRELVTQGAAPADGAVSA</sequence>
<dbReference type="GO" id="GO:0016740">
    <property type="term" value="F:transferase activity"/>
    <property type="evidence" value="ECO:0007669"/>
    <property type="project" value="UniProtKB-KW"/>
</dbReference>
<dbReference type="Gene3D" id="3.40.50.2000">
    <property type="entry name" value="Glycogen Phosphorylase B"/>
    <property type="match status" value="2"/>
</dbReference>
<gene>
    <name evidence="1" type="ORF">CLV35_3276</name>
</gene>
<dbReference type="Proteomes" id="UP000281955">
    <property type="component" value="Unassembled WGS sequence"/>
</dbReference>
<organism evidence="1 2">
    <name type="scientific">Motilibacter peucedani</name>
    <dbReference type="NCBI Taxonomy" id="598650"/>
    <lineage>
        <taxon>Bacteria</taxon>
        <taxon>Bacillati</taxon>
        <taxon>Actinomycetota</taxon>
        <taxon>Actinomycetes</taxon>
        <taxon>Motilibacterales</taxon>
        <taxon>Motilibacteraceae</taxon>
        <taxon>Motilibacter</taxon>
    </lineage>
</organism>
<keyword evidence="2" id="KW-1185">Reference proteome</keyword>
<protein>
    <submittedName>
        <fullName evidence="1">Glycosyltransferase involved in cell wall biosynthesis</fullName>
    </submittedName>
</protein>
<dbReference type="SUPFAM" id="SSF53756">
    <property type="entry name" value="UDP-Glycosyltransferase/glycogen phosphorylase"/>
    <property type="match status" value="1"/>
</dbReference>
<dbReference type="RefSeq" id="WP_121194536.1">
    <property type="nucleotide sequence ID" value="NZ_RBWV01000014.1"/>
</dbReference>
<dbReference type="AlphaFoldDB" id="A0A420XMC5"/>
<evidence type="ECO:0000313" key="1">
    <source>
        <dbReference type="EMBL" id="RKS71478.1"/>
    </source>
</evidence>
<reference evidence="1 2" key="1">
    <citation type="submission" date="2018-10" db="EMBL/GenBank/DDBJ databases">
        <title>Genomic Encyclopedia of Archaeal and Bacterial Type Strains, Phase II (KMG-II): from individual species to whole genera.</title>
        <authorList>
            <person name="Goeker M."/>
        </authorList>
    </citation>
    <scope>NUCLEOTIDE SEQUENCE [LARGE SCALE GENOMIC DNA]</scope>
    <source>
        <strain evidence="1 2">RP-AC37</strain>
    </source>
</reference>
<keyword evidence="1" id="KW-0808">Transferase</keyword>
<accession>A0A420XMC5</accession>
<comment type="caution">
    <text evidence="1">The sequence shown here is derived from an EMBL/GenBank/DDBJ whole genome shotgun (WGS) entry which is preliminary data.</text>
</comment>
<dbReference type="EMBL" id="RBWV01000014">
    <property type="protein sequence ID" value="RKS71478.1"/>
    <property type="molecule type" value="Genomic_DNA"/>
</dbReference>